<feature type="region of interest" description="Disordered" evidence="10">
    <location>
        <begin position="194"/>
        <end position="221"/>
    </location>
</feature>
<dbReference type="PANTHER" id="PTHR43381:SF5">
    <property type="entry name" value="TR-TYPE G DOMAIN-CONTAINING PROTEIN"/>
    <property type="match status" value="1"/>
</dbReference>
<dbReference type="PROSITE" id="PS51722">
    <property type="entry name" value="G_TR_2"/>
    <property type="match status" value="1"/>
</dbReference>
<dbReference type="AlphaFoldDB" id="A0A9D1LXD4"/>
<dbReference type="FunFam" id="3.40.50.300:FF:000019">
    <property type="entry name" value="Translation initiation factor IF-2"/>
    <property type="match status" value="1"/>
</dbReference>
<evidence type="ECO:0000256" key="7">
    <source>
        <dbReference type="ARBA" id="ARBA00025162"/>
    </source>
</evidence>
<reference evidence="12" key="1">
    <citation type="submission" date="2020-10" db="EMBL/GenBank/DDBJ databases">
        <authorList>
            <person name="Gilroy R."/>
        </authorList>
    </citation>
    <scope>NUCLEOTIDE SEQUENCE</scope>
    <source>
        <strain evidence="12">ChiGjej1B1-1684</strain>
    </source>
</reference>
<feature type="domain" description="Tr-type G" evidence="11">
    <location>
        <begin position="317"/>
        <end position="486"/>
    </location>
</feature>
<dbReference type="InterPro" id="IPR023115">
    <property type="entry name" value="TIF_IF2_dom3"/>
</dbReference>
<feature type="binding site" evidence="8">
    <location>
        <begin position="372"/>
        <end position="376"/>
    </location>
    <ligand>
        <name>GTP</name>
        <dbReference type="ChEBI" id="CHEBI:37565"/>
    </ligand>
</feature>
<feature type="compositionally biased region" description="Basic and acidic residues" evidence="10">
    <location>
        <begin position="67"/>
        <end position="129"/>
    </location>
</feature>
<dbReference type="InterPro" id="IPR005225">
    <property type="entry name" value="Small_GTP-bd"/>
</dbReference>
<reference evidence="12" key="2">
    <citation type="journal article" date="2021" name="PeerJ">
        <title>Extensive microbial diversity within the chicken gut microbiome revealed by metagenomics and culture.</title>
        <authorList>
            <person name="Gilroy R."/>
            <person name="Ravi A."/>
            <person name="Getino M."/>
            <person name="Pursley I."/>
            <person name="Horton D.L."/>
            <person name="Alikhan N.F."/>
            <person name="Baker D."/>
            <person name="Gharbi K."/>
            <person name="Hall N."/>
            <person name="Watson M."/>
            <person name="Adriaenssens E.M."/>
            <person name="Foster-Nyarko E."/>
            <person name="Jarju S."/>
            <person name="Secka A."/>
            <person name="Antonio M."/>
            <person name="Oren A."/>
            <person name="Chaudhuri R.R."/>
            <person name="La Ragione R."/>
            <person name="Hildebrand F."/>
            <person name="Pallen M.J."/>
        </authorList>
    </citation>
    <scope>NUCLEOTIDE SEQUENCE</scope>
    <source>
        <strain evidence="12">ChiGjej1B1-1684</strain>
    </source>
</reference>
<proteinExistence type="inferred from homology"/>
<dbReference type="HAMAP" id="MF_00100_B">
    <property type="entry name" value="IF_2_B"/>
    <property type="match status" value="1"/>
</dbReference>
<dbReference type="SUPFAM" id="SSF50447">
    <property type="entry name" value="Translation proteins"/>
    <property type="match status" value="2"/>
</dbReference>
<keyword evidence="3 8" id="KW-0396">Initiation factor</keyword>
<feature type="compositionally biased region" description="Low complexity" evidence="10">
    <location>
        <begin position="130"/>
        <end position="142"/>
    </location>
</feature>
<dbReference type="SUPFAM" id="SSF52540">
    <property type="entry name" value="P-loop containing nucleoside triphosphate hydrolases"/>
    <property type="match status" value="1"/>
</dbReference>
<dbReference type="GO" id="GO:0003743">
    <property type="term" value="F:translation initiation factor activity"/>
    <property type="evidence" value="ECO:0007669"/>
    <property type="project" value="UniProtKB-UniRule"/>
</dbReference>
<comment type="subcellular location">
    <subcellularLocation>
        <location evidence="8">Cytoplasm</location>
    </subcellularLocation>
</comment>
<dbReference type="InterPro" id="IPR015760">
    <property type="entry name" value="TIF_IF2"/>
</dbReference>
<dbReference type="InterPro" id="IPR009000">
    <property type="entry name" value="Transl_B-barrel_sf"/>
</dbReference>
<dbReference type="FunFam" id="2.40.30.10:FF:000007">
    <property type="entry name" value="Translation initiation factor IF-2"/>
    <property type="match status" value="1"/>
</dbReference>
<accession>A0A9D1LXD4</accession>
<evidence type="ECO:0000256" key="9">
    <source>
        <dbReference type="RuleBase" id="RU000644"/>
    </source>
</evidence>
<dbReference type="GO" id="GO:0003924">
    <property type="term" value="F:GTPase activity"/>
    <property type="evidence" value="ECO:0007669"/>
    <property type="project" value="UniProtKB-UniRule"/>
</dbReference>
<dbReference type="CDD" id="cd03702">
    <property type="entry name" value="IF2_mtIF2_II"/>
    <property type="match status" value="1"/>
</dbReference>
<dbReference type="InterPro" id="IPR044145">
    <property type="entry name" value="IF2_II"/>
</dbReference>
<evidence type="ECO:0000256" key="4">
    <source>
        <dbReference type="ARBA" id="ARBA00022741"/>
    </source>
</evidence>
<dbReference type="FunFam" id="3.40.50.10050:FF:000001">
    <property type="entry name" value="Translation initiation factor IF-2"/>
    <property type="match status" value="1"/>
</dbReference>
<dbReference type="SUPFAM" id="SSF52156">
    <property type="entry name" value="Initiation factor IF2/eIF5b, domain 3"/>
    <property type="match status" value="1"/>
</dbReference>
<dbReference type="GO" id="GO:0005829">
    <property type="term" value="C:cytosol"/>
    <property type="evidence" value="ECO:0007669"/>
    <property type="project" value="TreeGrafter"/>
</dbReference>
<keyword evidence="8" id="KW-0963">Cytoplasm</keyword>
<comment type="function">
    <text evidence="7 8 9">One of the essential components for the initiation of protein synthesis. Protects formylmethionyl-tRNA from spontaneous hydrolysis and promotes its binding to the 30S ribosomal subunits. Also involved in the hydrolysis of GTP during the formation of the 70S ribosomal complex.</text>
</comment>
<dbReference type="EMBL" id="DVNG01000033">
    <property type="protein sequence ID" value="HIU49870.1"/>
    <property type="molecule type" value="Genomic_DNA"/>
</dbReference>
<dbReference type="InterPro" id="IPR036925">
    <property type="entry name" value="TIF_IF2_dom3_sf"/>
</dbReference>
<feature type="region of interest" description="G-domain" evidence="8">
    <location>
        <begin position="320"/>
        <end position="468"/>
    </location>
</feature>
<feature type="binding site" evidence="8">
    <location>
        <begin position="426"/>
        <end position="429"/>
    </location>
    <ligand>
        <name>GTP</name>
        <dbReference type="ChEBI" id="CHEBI:37565"/>
    </ligand>
</feature>
<evidence type="ECO:0000313" key="12">
    <source>
        <dbReference type="EMBL" id="HIU49870.1"/>
    </source>
</evidence>
<dbReference type="InterPro" id="IPR000178">
    <property type="entry name" value="TF_IF2_bacterial-like"/>
</dbReference>
<evidence type="ECO:0000256" key="8">
    <source>
        <dbReference type="HAMAP-Rule" id="MF_00100"/>
    </source>
</evidence>
<dbReference type="Gene3D" id="1.10.10.2480">
    <property type="match status" value="1"/>
</dbReference>
<dbReference type="InterPro" id="IPR053905">
    <property type="entry name" value="EF-G-like_DII"/>
</dbReference>
<dbReference type="Pfam" id="PF04760">
    <property type="entry name" value="IF2_N"/>
    <property type="match status" value="1"/>
</dbReference>
<dbReference type="FunFam" id="2.40.30.10:FF:000008">
    <property type="entry name" value="Translation initiation factor IF-2"/>
    <property type="match status" value="1"/>
</dbReference>
<dbReference type="InterPro" id="IPR006847">
    <property type="entry name" value="IF2_N"/>
</dbReference>
<keyword evidence="6 8" id="KW-0342">GTP-binding</keyword>
<evidence type="ECO:0000256" key="2">
    <source>
        <dbReference type="ARBA" id="ARBA00020675"/>
    </source>
</evidence>
<keyword evidence="5 8" id="KW-0648">Protein biosynthesis</keyword>
<dbReference type="PANTHER" id="PTHR43381">
    <property type="entry name" value="TRANSLATION INITIATION FACTOR IF-2-RELATED"/>
    <property type="match status" value="1"/>
</dbReference>
<comment type="caution">
    <text evidence="12">The sequence shown here is derived from an EMBL/GenBank/DDBJ whole genome shotgun (WGS) entry which is preliminary data.</text>
</comment>
<dbReference type="NCBIfam" id="TIGR00487">
    <property type="entry name" value="IF-2"/>
    <property type="match status" value="1"/>
</dbReference>
<dbReference type="Gene3D" id="3.40.50.10050">
    <property type="entry name" value="Translation initiation factor IF- 2, domain 3"/>
    <property type="match status" value="1"/>
</dbReference>
<evidence type="ECO:0000256" key="10">
    <source>
        <dbReference type="SAM" id="MobiDB-lite"/>
    </source>
</evidence>
<dbReference type="Gene3D" id="2.40.30.10">
    <property type="entry name" value="Translation factors"/>
    <property type="match status" value="2"/>
</dbReference>
<dbReference type="Pfam" id="PF22042">
    <property type="entry name" value="EF-G_D2"/>
    <property type="match status" value="1"/>
</dbReference>
<evidence type="ECO:0000256" key="3">
    <source>
        <dbReference type="ARBA" id="ARBA00022540"/>
    </source>
</evidence>
<evidence type="ECO:0000256" key="5">
    <source>
        <dbReference type="ARBA" id="ARBA00022917"/>
    </source>
</evidence>
<dbReference type="NCBIfam" id="TIGR00231">
    <property type="entry name" value="small_GTP"/>
    <property type="match status" value="1"/>
</dbReference>
<dbReference type="InterPro" id="IPR000795">
    <property type="entry name" value="T_Tr_GTP-bd_dom"/>
</dbReference>
<comment type="similarity">
    <text evidence="1 8 9">Belongs to the TRAFAC class translation factor GTPase superfamily. Classic translation factor GTPase family. IF-2 subfamily.</text>
</comment>
<keyword evidence="4 8" id="KW-0547">Nucleotide-binding</keyword>
<evidence type="ECO:0000313" key="13">
    <source>
        <dbReference type="Proteomes" id="UP000824118"/>
    </source>
</evidence>
<feature type="region of interest" description="Disordered" evidence="10">
    <location>
        <begin position="67"/>
        <end position="163"/>
    </location>
</feature>
<evidence type="ECO:0000256" key="1">
    <source>
        <dbReference type="ARBA" id="ARBA00007733"/>
    </source>
</evidence>
<evidence type="ECO:0000256" key="6">
    <source>
        <dbReference type="ARBA" id="ARBA00023134"/>
    </source>
</evidence>
<organism evidence="12 13">
    <name type="scientific">Candidatus Limousia pullorum</name>
    <dbReference type="NCBI Taxonomy" id="2840860"/>
    <lineage>
        <taxon>Bacteria</taxon>
        <taxon>Bacillati</taxon>
        <taxon>Bacillota</taxon>
        <taxon>Clostridia</taxon>
        <taxon>Eubacteriales</taxon>
        <taxon>Oscillospiraceae</taxon>
        <taxon>Oscillospiraceae incertae sedis</taxon>
        <taxon>Candidatus Limousia</taxon>
    </lineage>
</organism>
<gene>
    <name evidence="8 12" type="primary">infB</name>
    <name evidence="12" type="ORF">IAD22_02490</name>
</gene>
<protein>
    <recommendedName>
        <fullName evidence="2 8">Translation initiation factor IF-2</fullName>
    </recommendedName>
</protein>
<dbReference type="Pfam" id="PF11987">
    <property type="entry name" value="IF-2"/>
    <property type="match status" value="1"/>
</dbReference>
<sequence>MIKYKIHQVAKDLNVPSKDVIDAVAEYCKVTKKSMTALEESELNAVFEHFTQKNQVANFDEYFASNKAEETQSEDKKEAPQKEENSQKKDNDRQQKNRRRQESDKNNDNRNNKKQNNRNDFKKPFDQNKKNQQQTNNQPAQKSEAQPEPVVQTEGAIKSKRGSGRVIDTRAAVVDVERYNEKYDRLASEKIKTDNTVSKQKITQRSQQRGKKNSRKETEAERLKRIANERKSKPITVLIPDEIVVSELASRLKATVAEVVKKAFLMGTMVTANDTIDFDTASLIAMEFHAKVEKEVIVTIEERIIDDSEDDDENLVERAPVVVVMGHVDHGKTSLLDAIRHANVTASEAGGITQHIGAYRVKVQGRDITFLDTPGHEAFTTMRARGAQVTDIAILVVAADDGIMPQTVEAINHAKAAGVSVIVAINKMDKPGANPEQVKQQLTEYELVPEEWGGDTPCIPISAKTKQGLDELLEMVLLVADMKELKANPDRAAKGTVIEARLDKGRGTIATVLVQNGTLRVGDTIVAGTSVGRVRAMTNDKGEKVKEAGPSIPVEITGLDDVPSGGDIFNAVSDERLARELVEQRKTARKEEMFNSQTKVTLDNLFDQMKLGEVKELKIIVKADVQGSVEAVKQSLMKLSNDEVRVNVIHGGVGAINESDVMLANASNAIIVGFNVRPDPVANENAERDGVDMRLYRVIYDCIEEIEAAMKGMLAPKTREVILGTAECRNVIKVKNVGFIAGSYVKSGKVQRNAEVRVVRDGIIIADDKIASLQRFKDAVKEVSEGYECGIGLERFNDLKEGDIFEVYTIEEYRED</sequence>
<dbReference type="Pfam" id="PF00009">
    <property type="entry name" value="GTP_EFTU"/>
    <property type="match status" value="1"/>
</dbReference>
<dbReference type="GO" id="GO:0005525">
    <property type="term" value="F:GTP binding"/>
    <property type="evidence" value="ECO:0007669"/>
    <property type="project" value="UniProtKB-KW"/>
</dbReference>
<dbReference type="Proteomes" id="UP000824118">
    <property type="component" value="Unassembled WGS sequence"/>
</dbReference>
<dbReference type="CDD" id="cd01887">
    <property type="entry name" value="IF2_eIF5B"/>
    <property type="match status" value="1"/>
</dbReference>
<dbReference type="CDD" id="cd03692">
    <property type="entry name" value="mtIF2_IVc"/>
    <property type="match status" value="1"/>
</dbReference>
<feature type="compositionally biased region" description="Polar residues" evidence="10">
    <location>
        <begin position="194"/>
        <end position="207"/>
    </location>
</feature>
<dbReference type="InterPro" id="IPR027417">
    <property type="entry name" value="P-loop_NTPase"/>
</dbReference>
<feature type="binding site" evidence="8">
    <location>
        <begin position="326"/>
        <end position="333"/>
    </location>
    <ligand>
        <name>GTP</name>
        <dbReference type="ChEBI" id="CHEBI:37565"/>
    </ligand>
</feature>
<dbReference type="Gene3D" id="3.40.50.300">
    <property type="entry name" value="P-loop containing nucleotide triphosphate hydrolases"/>
    <property type="match status" value="1"/>
</dbReference>
<evidence type="ECO:0000259" key="11">
    <source>
        <dbReference type="PROSITE" id="PS51722"/>
    </source>
</evidence>
<name>A0A9D1LXD4_9FIRM</name>